<proteinExistence type="predicted"/>
<dbReference type="PANTHER" id="PTHR46387">
    <property type="entry name" value="POLYNUCLEOTIDYL TRANSFERASE, RIBONUCLEASE H-LIKE SUPERFAMILY PROTEIN"/>
    <property type="match status" value="1"/>
</dbReference>
<sequence length="224" mass="26128">MKVQIEWIYKHPNRSITHPFTSGDMSLTEALQVADDLERTGRVKSLTFRDHKGVTWSKKELLRLTEEKSTTAHNIRCYCDGGYDRETGLAGIGIVIYYTQNGKEFRIRENQVLQQIQDNNEAEYAALLALFQRLQALDVRHEDVTIYLDSLVVQKQASEEWPVYEMHYHTWLDRMEQIISSLHLTVRYELISRENNQEADRLATQALEGTMVNSHAQKEGQHYK</sequence>
<dbReference type="PANTHER" id="PTHR46387:SF2">
    <property type="entry name" value="RIBONUCLEASE HI"/>
    <property type="match status" value="1"/>
</dbReference>
<accession>A0A0M0KKH7</accession>
<dbReference type="GO" id="GO:0003676">
    <property type="term" value="F:nucleic acid binding"/>
    <property type="evidence" value="ECO:0007669"/>
    <property type="project" value="InterPro"/>
</dbReference>
<dbReference type="GO" id="GO:0004523">
    <property type="term" value="F:RNA-DNA hybrid ribonuclease activity"/>
    <property type="evidence" value="ECO:0007669"/>
    <property type="project" value="InterPro"/>
</dbReference>
<dbReference type="RefSeq" id="WP_053431022.1">
    <property type="nucleotide sequence ID" value="NZ_CP040441.1"/>
</dbReference>
<protein>
    <recommendedName>
        <fullName evidence="1">RNase H type-1 domain-containing protein</fullName>
    </recommendedName>
</protein>
<dbReference type="CDD" id="cd09279">
    <property type="entry name" value="RNase_HI_like"/>
    <property type="match status" value="1"/>
</dbReference>
<dbReference type="Gene3D" id="3.30.420.10">
    <property type="entry name" value="Ribonuclease H-like superfamily/Ribonuclease H"/>
    <property type="match status" value="1"/>
</dbReference>
<dbReference type="GeneID" id="87597822"/>
<dbReference type="NCBIfam" id="NF005822">
    <property type="entry name" value="PRK07708.1"/>
    <property type="match status" value="1"/>
</dbReference>
<dbReference type="PATRIC" id="fig|136160.3.peg.2029"/>
<dbReference type="SUPFAM" id="SSF53098">
    <property type="entry name" value="Ribonuclease H-like"/>
    <property type="match status" value="1"/>
</dbReference>
<reference evidence="2" key="1">
    <citation type="submission" date="2015-08" db="EMBL/GenBank/DDBJ databases">
        <title>Complete DNA Sequence of Pseudomonas syringae pv. actinidiae, the Causal Agent of Kiwifruit Canker Disease.</title>
        <authorList>
            <person name="Rikkerink E.H.A."/>
            <person name="Fineran P.C."/>
        </authorList>
    </citation>
    <scope>NUCLEOTIDE SEQUENCE</scope>
    <source>
        <strain evidence="2">DSM 13666</strain>
    </source>
</reference>
<dbReference type="Pfam" id="PF13456">
    <property type="entry name" value="RVT_3"/>
    <property type="match status" value="1"/>
</dbReference>
<evidence type="ECO:0000259" key="1">
    <source>
        <dbReference type="PROSITE" id="PS50879"/>
    </source>
</evidence>
<dbReference type="PROSITE" id="PS50879">
    <property type="entry name" value="RNASE_H_1"/>
    <property type="match status" value="1"/>
</dbReference>
<dbReference type="AlphaFoldDB" id="A0A0M0KKH7"/>
<comment type="caution">
    <text evidence="2">The sequence shown here is derived from an EMBL/GenBank/DDBJ whole genome shotgun (WGS) entry which is preliminary data.</text>
</comment>
<evidence type="ECO:0000313" key="2">
    <source>
        <dbReference type="EMBL" id="KOO38898.1"/>
    </source>
</evidence>
<gene>
    <name evidence="2" type="ORF">AMD02_08460</name>
</gene>
<dbReference type="InterPro" id="IPR012337">
    <property type="entry name" value="RNaseH-like_sf"/>
</dbReference>
<feature type="domain" description="RNase H type-1" evidence="1">
    <location>
        <begin position="71"/>
        <end position="208"/>
    </location>
</feature>
<organism evidence="2">
    <name type="scientific">Halalkalibacterium halodurans</name>
    <name type="common">Bacillus halodurans</name>
    <dbReference type="NCBI Taxonomy" id="86665"/>
    <lineage>
        <taxon>Bacteria</taxon>
        <taxon>Bacillati</taxon>
        <taxon>Bacillota</taxon>
        <taxon>Bacilli</taxon>
        <taxon>Bacillales</taxon>
        <taxon>Bacillaceae</taxon>
        <taxon>Halalkalibacterium (ex Joshi et al. 2022)</taxon>
    </lineage>
</organism>
<dbReference type="InterPro" id="IPR002156">
    <property type="entry name" value="RNaseH_domain"/>
</dbReference>
<dbReference type="EMBL" id="LILD01000001">
    <property type="protein sequence ID" value="KOO38898.1"/>
    <property type="molecule type" value="Genomic_DNA"/>
</dbReference>
<dbReference type="InterPro" id="IPR036397">
    <property type="entry name" value="RNaseH_sf"/>
</dbReference>
<name>A0A0M0KKH7_ALKHA</name>